<dbReference type="AlphaFoldDB" id="B0S0Q7"/>
<dbReference type="eggNOG" id="COG1433">
    <property type="taxonomic scope" value="Bacteria"/>
</dbReference>
<evidence type="ECO:0000313" key="2">
    <source>
        <dbReference type="Proteomes" id="UP000001319"/>
    </source>
</evidence>
<dbReference type="Proteomes" id="UP000001319">
    <property type="component" value="Chromosome"/>
</dbReference>
<name>B0S0Q7_FINM2</name>
<evidence type="ECO:0000313" key="1">
    <source>
        <dbReference type="EMBL" id="BAG07724.1"/>
    </source>
</evidence>
<dbReference type="NCBIfam" id="TIGR01909">
    <property type="entry name" value="C_GCAxxG_C_C"/>
    <property type="match status" value="1"/>
</dbReference>
<dbReference type="Pfam" id="PF09719">
    <property type="entry name" value="C_GCAxxG_C_C"/>
    <property type="match status" value="1"/>
</dbReference>
<keyword evidence="2" id="KW-1185">Reference proteome</keyword>
<proteinExistence type="predicted"/>
<reference evidence="1 2" key="1">
    <citation type="journal article" date="2008" name="DNA Res.">
        <title>Complete genome sequence of Finegoldia magna, an anaerobic opportunistic pathogen.</title>
        <authorList>
            <person name="Goto T."/>
            <person name="Yamashita A."/>
            <person name="Hirakawa H."/>
            <person name="Matsutani M."/>
            <person name="Todo K."/>
            <person name="Ohshima K."/>
            <person name="Toh H."/>
            <person name="Miyamoto K."/>
            <person name="Kuhara S."/>
            <person name="Hattori M."/>
            <person name="Shimizu T."/>
            <person name="Akimoto S."/>
        </authorList>
    </citation>
    <scope>NUCLEOTIDE SEQUENCE [LARGE SCALE GENOMIC DNA]</scope>
    <source>
        <strain evidence="2">ATCC 29328 / DSM 20472 / WAL 2508</strain>
    </source>
</reference>
<gene>
    <name evidence="1" type="ordered locus">FMG_0306</name>
</gene>
<dbReference type="HOGENOM" id="CLU_091283_1_1_9"/>
<accession>B0S0Q7</accession>
<sequence length="177" mass="20123">MMLMICPEKSCVKIIATDVLQEVVQVVEVHWMNKLTNEEIWQQFTEGIDCAQVVLRYFADDLGVDKKLLTKVASPFTGGMYKGMTCGAVTGAYMVLGIKYGHSKPNEGEKKVELIKKMFEFDTKFKEKQSTIICEEILGDNIAENLEKIEQENTMQKKCPQAVNDAIDILEEIFEEK</sequence>
<dbReference type="STRING" id="334413.FMG_0306"/>
<dbReference type="InterPro" id="IPR010181">
    <property type="entry name" value="CGCAxxGCC_motif"/>
</dbReference>
<protein>
    <submittedName>
        <fullName evidence="1">Uncharacterized protein</fullName>
    </submittedName>
</protein>
<dbReference type="KEGG" id="fma:FMG_0306"/>
<organism evidence="1 2">
    <name type="scientific">Finegoldia magna (strain ATCC 29328 / DSM 20472 / WAL 2508)</name>
    <name type="common">Peptostreptococcus magnus</name>
    <dbReference type="NCBI Taxonomy" id="334413"/>
    <lineage>
        <taxon>Bacteria</taxon>
        <taxon>Bacillati</taxon>
        <taxon>Bacillota</taxon>
        <taxon>Tissierellia</taxon>
        <taxon>Tissierellales</taxon>
        <taxon>Peptoniphilaceae</taxon>
        <taxon>Finegoldia</taxon>
    </lineage>
</organism>
<dbReference type="EMBL" id="AP008971">
    <property type="protein sequence ID" value="BAG07724.1"/>
    <property type="molecule type" value="Genomic_DNA"/>
</dbReference>